<name>A0A386KAV9_9CAUD</name>
<keyword evidence="3" id="KW-1185">Reference proteome</keyword>
<proteinExistence type="predicted"/>
<dbReference type="EMBL" id="MH746814">
    <property type="protein sequence ID" value="AYD82319.1"/>
    <property type="molecule type" value="Genomic_DNA"/>
</dbReference>
<dbReference type="Pfam" id="PF06074">
    <property type="entry name" value="Portal_Mu"/>
    <property type="match status" value="1"/>
</dbReference>
<gene>
    <name evidence="2" type="ORF">Aci05_026</name>
</gene>
<reference evidence="2 3" key="1">
    <citation type="submission" date="2018-08" db="EMBL/GenBank/DDBJ databases">
        <title>Complete genome sequence of five Acinetobacter baumannii phages from Abidjan, Cote d'Ivoire.</title>
        <authorList>
            <person name="Essoh C."/>
            <person name="Vernadet J.-P."/>
            <person name="Vergnaud G."/>
            <person name="Resch G."/>
            <person name="Pourcel C."/>
        </authorList>
    </citation>
    <scope>NUCLEOTIDE SEQUENCE [LARGE SCALE GENOMIC DNA]</scope>
</reference>
<evidence type="ECO:0000313" key="3">
    <source>
        <dbReference type="Proteomes" id="UP000269940"/>
    </source>
</evidence>
<protein>
    <recommendedName>
        <fullName evidence="4">Portal protein</fullName>
    </recommendedName>
</protein>
<organism evidence="2 3">
    <name type="scientific">Acinetobacter phage vB_AbaM_B09_Aci05</name>
    <dbReference type="NCBI Taxonomy" id="2315458"/>
    <lineage>
        <taxon>Viruses</taxon>
        <taxon>Duplodnaviria</taxon>
        <taxon>Heunggongvirae</taxon>
        <taxon>Uroviricota</taxon>
        <taxon>Caudoviricetes</taxon>
        <taxon>Saclayvirus</taxon>
        <taxon>Saclayvirus Aci05</taxon>
    </lineage>
</organism>
<feature type="region of interest" description="Disordered" evidence="1">
    <location>
        <begin position="459"/>
        <end position="493"/>
    </location>
</feature>
<sequence length="493" mass="55053">MADNTNNEDRKSKVAKSVKPEIGSLGISIDFLAISREAIRDLTFPYSVSTFEEMSRSAVIAATLSAVNTIASKVDYYVAPYDESDTHKARAKFLEQCLFQDMETPFNHVVRDALTMTKYGFSILEKVYRFRRKKKGSKFNDGKVGIKYLPIRAQRSIRKFIYDEGNRTLLKVEQVPYGVRRVNLSTNPVHMDRDRILLFRVNPTGLSPYGNSPLADAYKSWRVLERLQDIETTSANRNLNGIPYLKAPSEVLEEDPDDPESVTRVRKIKSGLSSISSGEQSYISVPSDRYDASEGGAAQYEFGLVSGSSSHLSALSGIITRYNNETFQTMCADVLTLDNGQGGGSTSLTSNKQTMLESFVQARIQEFLETLNNDLIPDLWRKNGWDDTKCPVIKHGRIEKISLEVLAKAIQQLMATNSIPITVENINYIMETFGFPTRLKSGMSMKELKDILGFEDQMQSRSGDGMKRGTTGNGTAKTVPKQDANAANRSKDN</sequence>
<accession>A0A386KAV9</accession>
<evidence type="ECO:0008006" key="4">
    <source>
        <dbReference type="Google" id="ProtNLM"/>
    </source>
</evidence>
<evidence type="ECO:0000313" key="2">
    <source>
        <dbReference type="EMBL" id="AYD82319.1"/>
    </source>
</evidence>
<dbReference type="InterPro" id="IPR009279">
    <property type="entry name" value="Portal_Mu"/>
</dbReference>
<dbReference type="Proteomes" id="UP000269940">
    <property type="component" value="Segment"/>
</dbReference>
<evidence type="ECO:0000256" key="1">
    <source>
        <dbReference type="SAM" id="MobiDB-lite"/>
    </source>
</evidence>